<dbReference type="OrthoDB" id="10038477at2759"/>
<protein>
    <submittedName>
        <fullName evidence="2">Uncharacterized protein</fullName>
    </submittedName>
</protein>
<name>A0A7M7PG74_STRPU</name>
<evidence type="ECO:0000256" key="1">
    <source>
        <dbReference type="SAM" id="MobiDB-lite"/>
    </source>
</evidence>
<accession>A0A7M7PG74</accession>
<dbReference type="InParanoid" id="A0A7M7PG74"/>
<dbReference type="SUPFAM" id="SSF52540">
    <property type="entry name" value="P-loop containing nucleoside triphosphate hydrolases"/>
    <property type="match status" value="1"/>
</dbReference>
<dbReference type="Pfam" id="PF08477">
    <property type="entry name" value="Roc"/>
    <property type="match status" value="1"/>
</dbReference>
<evidence type="ECO:0000313" key="2">
    <source>
        <dbReference type="EnsemblMetazoa" id="XP_030849792"/>
    </source>
</evidence>
<dbReference type="Gene3D" id="3.40.50.300">
    <property type="entry name" value="P-loop containing nucleotide triphosphate hydrolases"/>
    <property type="match status" value="1"/>
</dbReference>
<reference evidence="3" key="1">
    <citation type="submission" date="2015-02" db="EMBL/GenBank/DDBJ databases">
        <title>Genome sequencing for Strongylocentrotus purpuratus.</title>
        <authorList>
            <person name="Murali S."/>
            <person name="Liu Y."/>
            <person name="Vee V."/>
            <person name="English A."/>
            <person name="Wang M."/>
            <person name="Skinner E."/>
            <person name="Han Y."/>
            <person name="Muzny D.M."/>
            <person name="Worley K.C."/>
            <person name="Gibbs R.A."/>
        </authorList>
    </citation>
    <scope>NUCLEOTIDE SEQUENCE</scope>
</reference>
<dbReference type="EnsemblMetazoa" id="XM_030993932">
    <property type="protein sequence ID" value="XP_030849792"/>
    <property type="gene ID" value="LOC105436753"/>
</dbReference>
<reference evidence="2" key="2">
    <citation type="submission" date="2021-01" db="UniProtKB">
        <authorList>
            <consortium name="EnsemblMetazoa"/>
        </authorList>
    </citation>
    <scope>IDENTIFICATION</scope>
</reference>
<feature type="compositionally biased region" description="Polar residues" evidence="1">
    <location>
        <begin position="93"/>
        <end position="102"/>
    </location>
</feature>
<sequence>MEGRCLEYNDGMASRNLARFLCVLPCLTDLTITDSQESPSWLSEDFYQEIALRGPSSMNNFFNKKLHMDESSEKLRQMDLRQQSEYIGHLLHPTSSEKTPCPTSRAPEPLSSHQGSVEEQIEHPLVTPSDLDVPSSSGINAQSDKIPEVPADIQEAITEGEAPWNRSRIMVIGPAGVGKTSLIRRLTDQNFNPDEKSTKGAEQNVVTKSAVSSWIIIKDAQSGNGTPVDNF</sequence>
<evidence type="ECO:0000313" key="3">
    <source>
        <dbReference type="Proteomes" id="UP000007110"/>
    </source>
</evidence>
<feature type="region of interest" description="Disordered" evidence="1">
    <location>
        <begin position="90"/>
        <end position="112"/>
    </location>
</feature>
<dbReference type="AlphaFoldDB" id="A0A7M7PG74"/>
<dbReference type="GeneID" id="105436753"/>
<dbReference type="RefSeq" id="XP_030849792.1">
    <property type="nucleotide sequence ID" value="XM_030993932.1"/>
</dbReference>
<dbReference type="Proteomes" id="UP000007110">
    <property type="component" value="Unassembled WGS sequence"/>
</dbReference>
<dbReference type="InterPro" id="IPR027417">
    <property type="entry name" value="P-loop_NTPase"/>
</dbReference>
<proteinExistence type="predicted"/>
<dbReference type="KEGG" id="spu:105436753"/>
<organism evidence="2 3">
    <name type="scientific">Strongylocentrotus purpuratus</name>
    <name type="common">Purple sea urchin</name>
    <dbReference type="NCBI Taxonomy" id="7668"/>
    <lineage>
        <taxon>Eukaryota</taxon>
        <taxon>Metazoa</taxon>
        <taxon>Echinodermata</taxon>
        <taxon>Eleutherozoa</taxon>
        <taxon>Echinozoa</taxon>
        <taxon>Echinoidea</taxon>
        <taxon>Euechinoidea</taxon>
        <taxon>Echinacea</taxon>
        <taxon>Camarodonta</taxon>
        <taxon>Echinidea</taxon>
        <taxon>Strongylocentrotidae</taxon>
        <taxon>Strongylocentrotus</taxon>
    </lineage>
</organism>
<keyword evidence="3" id="KW-1185">Reference proteome</keyword>